<dbReference type="InterPro" id="IPR000073">
    <property type="entry name" value="AB_hydrolase_1"/>
</dbReference>
<feature type="domain" description="AB hydrolase-1" evidence="2">
    <location>
        <begin position="87"/>
        <end position="343"/>
    </location>
</feature>
<dbReference type="Pfam" id="PF12697">
    <property type="entry name" value="Abhydrolase_6"/>
    <property type="match status" value="1"/>
</dbReference>
<dbReference type="PANTHER" id="PTHR43798:SF33">
    <property type="entry name" value="HYDROLASE, PUTATIVE (AFU_ORTHOLOGUE AFUA_2G14860)-RELATED"/>
    <property type="match status" value="1"/>
</dbReference>
<keyword evidence="1" id="KW-0472">Membrane</keyword>
<feature type="transmembrane region" description="Helical" evidence="1">
    <location>
        <begin position="12"/>
        <end position="33"/>
    </location>
</feature>
<evidence type="ECO:0000313" key="3">
    <source>
        <dbReference type="EMBL" id="TQL63207.1"/>
    </source>
</evidence>
<dbReference type="InterPro" id="IPR029058">
    <property type="entry name" value="AB_hydrolase_fold"/>
</dbReference>
<dbReference type="EMBL" id="VFOR01000001">
    <property type="protein sequence ID" value="TQL63207.1"/>
    <property type="molecule type" value="Genomic_DNA"/>
</dbReference>
<dbReference type="RefSeq" id="WP_142092949.1">
    <property type="nucleotide sequence ID" value="NZ_BAAAMD010000001.1"/>
</dbReference>
<name>A0A542ZSA6_9ACTN</name>
<dbReference type="PANTHER" id="PTHR43798">
    <property type="entry name" value="MONOACYLGLYCEROL LIPASE"/>
    <property type="match status" value="1"/>
</dbReference>
<dbReference type="SUPFAM" id="SSF53474">
    <property type="entry name" value="alpha/beta-Hydrolases"/>
    <property type="match status" value="1"/>
</dbReference>
<protein>
    <submittedName>
        <fullName evidence="3">Pimeloyl-ACP methyl ester carboxylesterase</fullName>
    </submittedName>
</protein>
<gene>
    <name evidence="3" type="ORF">FB460_1008</name>
</gene>
<dbReference type="GO" id="GO:0003824">
    <property type="term" value="F:catalytic activity"/>
    <property type="evidence" value="ECO:0007669"/>
    <property type="project" value="UniProtKB-ARBA"/>
</dbReference>
<evidence type="ECO:0000259" key="2">
    <source>
        <dbReference type="Pfam" id="PF12697"/>
    </source>
</evidence>
<dbReference type="GO" id="GO:0016020">
    <property type="term" value="C:membrane"/>
    <property type="evidence" value="ECO:0007669"/>
    <property type="project" value="TreeGrafter"/>
</dbReference>
<dbReference type="OrthoDB" id="5422338at2"/>
<dbReference type="Gene3D" id="3.40.50.1820">
    <property type="entry name" value="alpha/beta hydrolase"/>
    <property type="match status" value="1"/>
</dbReference>
<keyword evidence="1" id="KW-0812">Transmembrane</keyword>
<accession>A0A542ZSA6</accession>
<comment type="caution">
    <text evidence="3">The sequence shown here is derived from an EMBL/GenBank/DDBJ whole genome shotgun (WGS) entry which is preliminary data.</text>
</comment>
<evidence type="ECO:0000256" key="1">
    <source>
        <dbReference type="SAM" id="Phobius"/>
    </source>
</evidence>
<organism evidence="3 4">
    <name type="scientific">Propioniferax innocua</name>
    <dbReference type="NCBI Taxonomy" id="1753"/>
    <lineage>
        <taxon>Bacteria</taxon>
        <taxon>Bacillati</taxon>
        <taxon>Actinomycetota</taxon>
        <taxon>Actinomycetes</taxon>
        <taxon>Propionibacteriales</taxon>
        <taxon>Propionibacteriaceae</taxon>
        <taxon>Propioniferax</taxon>
    </lineage>
</organism>
<proteinExistence type="predicted"/>
<keyword evidence="1" id="KW-1133">Transmembrane helix</keyword>
<sequence>MSNGLQRREARTAGLIAGIAAATVGAIATGFELERQIIRRRLRPSVRDASEYFSLTGDPVPVTSDDGTRLHAEVDEAPEAPEDALTVVFVHGYVLSRHCWYHQRQAVRGRRRVVVYDQRGHGDSDLADADSCRVDQLARDLHAVLEATTDPDEKVILVGHSMGGMTIMDFARIFPEEFERKVRGVGLVATSAGDLSNLSVVPGLPGPVFTALAPHAIAAINRAPHLWDRARRVGTDVGYVVTRRMAYGSEVPPQLVEFMVQMIGATPLKVMGDFYPAFADFDGRAGLEAIQCVESMVVGGRRDQILPVRHTHAVIERLPGAESWIDPKQGHMHFIGNPEPVNDLLDSLIVRAERAR</sequence>
<keyword evidence="4" id="KW-1185">Reference proteome</keyword>
<dbReference type="Proteomes" id="UP000316196">
    <property type="component" value="Unassembled WGS sequence"/>
</dbReference>
<evidence type="ECO:0000313" key="4">
    <source>
        <dbReference type="Proteomes" id="UP000316196"/>
    </source>
</evidence>
<dbReference type="AlphaFoldDB" id="A0A542ZSA6"/>
<reference evidence="3 4" key="1">
    <citation type="submission" date="2019-06" db="EMBL/GenBank/DDBJ databases">
        <title>Sequencing the genomes of 1000 actinobacteria strains.</title>
        <authorList>
            <person name="Klenk H.-P."/>
        </authorList>
    </citation>
    <scope>NUCLEOTIDE SEQUENCE [LARGE SCALE GENOMIC DNA]</scope>
    <source>
        <strain evidence="3 4">DSM 8251</strain>
    </source>
</reference>
<dbReference type="InterPro" id="IPR050266">
    <property type="entry name" value="AB_hydrolase_sf"/>
</dbReference>